<dbReference type="KEGG" id="cow:Calow_1963"/>
<dbReference type="InterPro" id="IPR007577">
    <property type="entry name" value="GlycoTrfase_DXD_sugar-bd_CS"/>
</dbReference>
<dbReference type="HOGENOM" id="CLU_073547_2_0_9"/>
<keyword evidence="1 2" id="KW-0808">Transferase</keyword>
<dbReference type="OrthoDB" id="9802987at2"/>
<evidence type="ECO:0000313" key="3">
    <source>
        <dbReference type="Proteomes" id="UP000006889"/>
    </source>
</evidence>
<dbReference type="SUPFAM" id="SSF53448">
    <property type="entry name" value="Nucleotide-diphospho-sugar transferases"/>
    <property type="match status" value="1"/>
</dbReference>
<protein>
    <submittedName>
        <fullName evidence="2">Glycosyltransferase sugar-binding region containing DXD motif</fullName>
    </submittedName>
</protein>
<evidence type="ECO:0000313" key="2">
    <source>
        <dbReference type="EMBL" id="ADQ05487.1"/>
    </source>
</evidence>
<organism evidence="2 3">
    <name type="scientific">Caldicellulosiruptor owensensis (strain ATCC 700167 / DSM 13100 / OL)</name>
    <dbReference type="NCBI Taxonomy" id="632518"/>
    <lineage>
        <taxon>Bacteria</taxon>
        <taxon>Bacillati</taxon>
        <taxon>Bacillota</taxon>
        <taxon>Bacillota incertae sedis</taxon>
        <taxon>Caldicellulosiruptorales</taxon>
        <taxon>Caldicellulosiruptoraceae</taxon>
        <taxon>Caldicellulosiruptor</taxon>
    </lineage>
</organism>
<dbReference type="eggNOG" id="COG3774">
    <property type="taxonomic scope" value="Bacteria"/>
</dbReference>
<dbReference type="Gene3D" id="3.90.550.20">
    <property type="match status" value="1"/>
</dbReference>
<dbReference type="GO" id="GO:0016020">
    <property type="term" value="C:membrane"/>
    <property type="evidence" value="ECO:0007669"/>
    <property type="project" value="GOC"/>
</dbReference>
<gene>
    <name evidence="2" type="ordered locus">Calow_1963</name>
</gene>
<dbReference type="RefSeq" id="WP_013412809.1">
    <property type="nucleotide sequence ID" value="NC_014657.1"/>
</dbReference>
<evidence type="ECO:0000256" key="1">
    <source>
        <dbReference type="ARBA" id="ARBA00022679"/>
    </source>
</evidence>
<dbReference type="Pfam" id="PF04488">
    <property type="entry name" value="Gly_transf_sug"/>
    <property type="match status" value="1"/>
</dbReference>
<dbReference type="CAZy" id="GT32">
    <property type="family name" value="Glycosyltransferase Family 32"/>
</dbReference>
<reference key="1">
    <citation type="submission" date="2010-09" db="EMBL/GenBank/DDBJ databases">
        <title>Complete sequence of Caldicellulosiruptor owensensis OL.</title>
        <authorList>
            <consortium name="US DOE Joint Genome Institute"/>
            <person name="Lucas S."/>
            <person name="Copeland A."/>
            <person name="Lapidus A."/>
            <person name="Cheng J.-F."/>
            <person name="Bruce D."/>
            <person name="Goodwin L."/>
            <person name="Pitluck S."/>
            <person name="Davenport K."/>
            <person name="Detter J.C."/>
            <person name="Han C."/>
            <person name="Tapia R."/>
            <person name="Land M."/>
            <person name="Hauser L."/>
            <person name="Chang Y.-J."/>
            <person name="Jeffries C."/>
            <person name="Kyrpides N."/>
            <person name="Ivanova N."/>
            <person name="Mikhailova N."/>
            <person name="Blumer-Schuette S.E."/>
            <person name="Kelly R.M."/>
            <person name="Woyke T."/>
        </authorList>
    </citation>
    <scope>NUCLEOTIDE SEQUENCE</scope>
    <source>
        <strain>OL</strain>
    </source>
</reference>
<dbReference type="Proteomes" id="UP000006889">
    <property type="component" value="Chromosome"/>
</dbReference>
<proteinExistence type="predicted"/>
<name>E4Q5S8_CALOW</name>
<dbReference type="AlphaFoldDB" id="E4Q5S8"/>
<dbReference type="GO" id="GO:0051999">
    <property type="term" value="P:mannosyl-inositol phosphorylceramide biosynthetic process"/>
    <property type="evidence" value="ECO:0007669"/>
    <property type="project" value="TreeGrafter"/>
</dbReference>
<dbReference type="InterPro" id="IPR051706">
    <property type="entry name" value="Glycosyltransferase_domain"/>
</dbReference>
<dbReference type="InterPro" id="IPR029044">
    <property type="entry name" value="Nucleotide-diphossugar_trans"/>
</dbReference>
<dbReference type="GO" id="GO:0000030">
    <property type="term" value="F:mannosyltransferase activity"/>
    <property type="evidence" value="ECO:0007669"/>
    <property type="project" value="TreeGrafter"/>
</dbReference>
<dbReference type="STRING" id="632518.Calow_1963"/>
<dbReference type="PANTHER" id="PTHR32385">
    <property type="entry name" value="MANNOSYL PHOSPHORYLINOSITOL CERAMIDE SYNTHASE"/>
    <property type="match status" value="1"/>
</dbReference>
<dbReference type="EMBL" id="CP002216">
    <property type="protein sequence ID" value="ADQ05487.1"/>
    <property type="molecule type" value="Genomic_DNA"/>
</dbReference>
<dbReference type="PANTHER" id="PTHR32385:SF15">
    <property type="entry name" value="INOSITOL PHOSPHOCERAMIDE MANNOSYLTRANSFERASE 1"/>
    <property type="match status" value="1"/>
</dbReference>
<keyword evidence="3" id="KW-1185">Reference proteome</keyword>
<accession>E4Q5S8</accession>
<reference evidence="2 3" key="2">
    <citation type="journal article" date="2011" name="J. Bacteriol.">
        <title>Complete genome sequences for the anaerobic, extremely thermophilic plant biomass-degrading bacteria Caldicellulosiruptor hydrothermalis, Caldicellulosiruptor kristjanssonii, Caldicellulosiruptor kronotskyensis, Caldicellulosiruptor owensenis, and Caldicellulosiruptor lactoaceticus.</title>
        <authorList>
            <person name="Blumer-Schuette S.E."/>
            <person name="Ozdemir I."/>
            <person name="Mistry D."/>
            <person name="Lucas S."/>
            <person name="Lapidus A."/>
            <person name="Cheng J.F."/>
            <person name="Goodwin L.A."/>
            <person name="Pitluck S."/>
            <person name="Land M.L."/>
            <person name="Hauser L.J."/>
            <person name="Woyke T."/>
            <person name="Mikhailova N."/>
            <person name="Pati A."/>
            <person name="Kyrpides N.C."/>
            <person name="Ivanova N."/>
            <person name="Detter J.C."/>
            <person name="Walston-Davenport K."/>
            <person name="Han S."/>
            <person name="Adams M.W."/>
            <person name="Kelly R.M."/>
        </authorList>
    </citation>
    <scope>NUCLEOTIDE SEQUENCE [LARGE SCALE GENOMIC DNA]</scope>
    <source>
        <strain evidence="3">ATCC 700167 / DSM 13100 / OL</strain>
    </source>
</reference>
<sequence>MATNLNMIPKYLHYCWFGGNEPPDIVKKCIDSWLKFCPDFKIIKWDEKNFDININKYVEIAYKNKKYAFVSDYARIWILYHYGGVYVDSDVEIIRRLDNLLYLPAFTGYEGYYRISTGIIGAQKGHEWIKAILDFYDKNIDKLVNVDNGTVNIISNVDIITYLSYKLFDFKVGNQFHILKTGVHVFPMEYFCPIAPDRRESFLTDKTYCIHHFSGTWLGKKQKLKIKIKNLIGLEGSRLFWRLQLIKREKLFKNFFLPST</sequence>